<evidence type="ECO:0000256" key="5">
    <source>
        <dbReference type="ARBA" id="ARBA00023125"/>
    </source>
</evidence>
<comment type="subcellular location">
    <subcellularLocation>
        <location evidence="6">Cytoplasm</location>
    </subcellularLocation>
</comment>
<dbReference type="NCBIfam" id="TIGR00611">
    <property type="entry name" value="recf"/>
    <property type="match status" value="1"/>
</dbReference>
<reference evidence="8 9" key="1">
    <citation type="journal article" date="2021" name="Microorganisms">
        <title>Acidisoma silvae sp. nov. and Acidisomacellulosilytica sp. nov., Two Acidophilic Bacteria Isolated from Decaying Wood, Hydrolyzing Cellulose and Producing Poly-3-hydroxybutyrate.</title>
        <authorList>
            <person name="Mieszkin S."/>
            <person name="Pouder E."/>
            <person name="Uroz S."/>
            <person name="Simon-Colin C."/>
            <person name="Alain K."/>
        </authorList>
    </citation>
    <scope>NUCLEOTIDE SEQUENCE [LARGE SCALE GENOMIC DNA]</scope>
    <source>
        <strain evidence="8 9">HW T5.17</strain>
    </source>
</reference>
<dbReference type="InterPro" id="IPR042174">
    <property type="entry name" value="RecF_2"/>
</dbReference>
<dbReference type="Pfam" id="PF02463">
    <property type="entry name" value="SMC_N"/>
    <property type="match status" value="1"/>
</dbReference>
<dbReference type="EMBL" id="JAESVA010000001">
    <property type="protein sequence ID" value="MCB8878826.1"/>
    <property type="molecule type" value="Genomic_DNA"/>
</dbReference>
<keyword evidence="1 6" id="KW-0963">Cytoplasm</keyword>
<evidence type="ECO:0000313" key="9">
    <source>
        <dbReference type="Proteomes" id="UP000721844"/>
    </source>
</evidence>
<evidence type="ECO:0000313" key="8">
    <source>
        <dbReference type="EMBL" id="MCB8878826.1"/>
    </source>
</evidence>
<organism evidence="8 9">
    <name type="scientific">Acidisoma cellulosilyticum</name>
    <dbReference type="NCBI Taxonomy" id="2802395"/>
    <lineage>
        <taxon>Bacteria</taxon>
        <taxon>Pseudomonadati</taxon>
        <taxon>Pseudomonadota</taxon>
        <taxon>Alphaproteobacteria</taxon>
        <taxon>Acetobacterales</taxon>
        <taxon>Acidocellaceae</taxon>
        <taxon>Acidisoma</taxon>
    </lineage>
</organism>
<dbReference type="GO" id="GO:0006302">
    <property type="term" value="P:double-strand break repair"/>
    <property type="evidence" value="ECO:0007669"/>
    <property type="project" value="TreeGrafter"/>
</dbReference>
<dbReference type="PANTHER" id="PTHR32182">
    <property type="entry name" value="DNA REPLICATION AND REPAIR PROTEIN RECF"/>
    <property type="match status" value="1"/>
</dbReference>
<feature type="domain" description="RecF/RecN/SMC N-terminal" evidence="7">
    <location>
        <begin position="3"/>
        <end position="344"/>
    </location>
</feature>
<keyword evidence="4 6" id="KW-0067">ATP-binding</keyword>
<evidence type="ECO:0000256" key="3">
    <source>
        <dbReference type="ARBA" id="ARBA00022741"/>
    </source>
</evidence>
<dbReference type="Gene3D" id="3.40.50.300">
    <property type="entry name" value="P-loop containing nucleotide triphosphate hydrolases"/>
    <property type="match status" value="1"/>
</dbReference>
<keyword evidence="6" id="KW-0227">DNA damage</keyword>
<dbReference type="GO" id="GO:0003697">
    <property type="term" value="F:single-stranded DNA binding"/>
    <property type="evidence" value="ECO:0007669"/>
    <property type="project" value="UniProtKB-UniRule"/>
</dbReference>
<dbReference type="Gene3D" id="1.20.1050.90">
    <property type="entry name" value="RecF/RecN/SMC, N-terminal domain"/>
    <property type="match status" value="1"/>
</dbReference>
<keyword evidence="9" id="KW-1185">Reference proteome</keyword>
<sequence length="383" mass="41056">MLRLDLTDFRSYPSLQWRPQSRISVISGPNGSGKTNLLEALSLLGPGRGLRQAKVAEFPRLRPEGGSSWAVAARVQTPDLAEPLQIGTGSGPDTSERRIVRLDGAPASQAELASHIAVTWITPQMERLFGESTSGRRRFLDRLVWALDPTHAREVAAHDAAMTRRNRLLAEGHGDPAWLAGIEDGMARHAVAATAARRTLVTRLNAMLAEGAVAPFPAARLSLICPIGARLAEEPALAVEEWLRGALAASRKRDAAAGSSSLGAHRADFGLADLLTGRPASLASTGQQKMLLLGTILGHALVIAEARGFAPWLLLDEPLVHLDDEHRTALLDALLRLPAQCFLTGTDAAAFRPLGDRADYLRCMAADLLPEPGFARPHAEESL</sequence>
<dbReference type="HAMAP" id="MF_00365">
    <property type="entry name" value="RecF"/>
    <property type="match status" value="1"/>
</dbReference>
<dbReference type="InterPro" id="IPR027417">
    <property type="entry name" value="P-loop_NTPase"/>
</dbReference>
<comment type="similarity">
    <text evidence="6">Belongs to the RecF family.</text>
</comment>
<dbReference type="GO" id="GO:0005737">
    <property type="term" value="C:cytoplasm"/>
    <property type="evidence" value="ECO:0007669"/>
    <property type="project" value="UniProtKB-SubCell"/>
</dbReference>
<keyword evidence="5 6" id="KW-0238">DNA-binding</keyword>
<proteinExistence type="inferred from homology"/>
<protein>
    <recommendedName>
        <fullName evidence="6">DNA replication and repair protein RecF</fullName>
    </recommendedName>
</protein>
<dbReference type="Proteomes" id="UP000721844">
    <property type="component" value="Unassembled WGS sequence"/>
</dbReference>
<comment type="caution">
    <text evidence="8">The sequence shown here is derived from an EMBL/GenBank/DDBJ whole genome shotgun (WGS) entry which is preliminary data.</text>
</comment>
<evidence type="ECO:0000256" key="2">
    <source>
        <dbReference type="ARBA" id="ARBA00022705"/>
    </source>
</evidence>
<keyword evidence="2 6" id="KW-0235">DNA replication</keyword>
<keyword evidence="3 6" id="KW-0547">Nucleotide-binding</keyword>
<dbReference type="SUPFAM" id="SSF52540">
    <property type="entry name" value="P-loop containing nucleoside triphosphate hydrolases"/>
    <property type="match status" value="1"/>
</dbReference>
<keyword evidence="6" id="KW-0742">SOS response</keyword>
<name>A0A963YX94_9PROT</name>
<evidence type="ECO:0000259" key="7">
    <source>
        <dbReference type="Pfam" id="PF02463"/>
    </source>
</evidence>
<gene>
    <name evidence="6 8" type="primary">recF</name>
    <name evidence="8" type="ORF">ACELLULO517_01165</name>
</gene>
<feature type="binding site" evidence="6">
    <location>
        <begin position="28"/>
        <end position="35"/>
    </location>
    <ligand>
        <name>ATP</name>
        <dbReference type="ChEBI" id="CHEBI:30616"/>
    </ligand>
</feature>
<comment type="function">
    <text evidence="6">The RecF protein is involved in DNA metabolism; it is required for DNA replication and normal SOS inducibility. RecF binds preferentially to single-stranded, linear DNA. It also seems to bind ATP.</text>
</comment>
<evidence type="ECO:0000256" key="4">
    <source>
        <dbReference type="ARBA" id="ARBA00022840"/>
    </source>
</evidence>
<dbReference type="GO" id="GO:0006260">
    <property type="term" value="P:DNA replication"/>
    <property type="evidence" value="ECO:0007669"/>
    <property type="project" value="UniProtKB-UniRule"/>
</dbReference>
<dbReference type="InterPro" id="IPR003395">
    <property type="entry name" value="RecF/RecN/SMC_N"/>
</dbReference>
<dbReference type="PANTHER" id="PTHR32182:SF0">
    <property type="entry name" value="DNA REPLICATION AND REPAIR PROTEIN RECF"/>
    <property type="match status" value="1"/>
</dbReference>
<evidence type="ECO:0000256" key="1">
    <source>
        <dbReference type="ARBA" id="ARBA00022490"/>
    </source>
</evidence>
<dbReference type="GO" id="GO:0005524">
    <property type="term" value="F:ATP binding"/>
    <property type="evidence" value="ECO:0007669"/>
    <property type="project" value="UniProtKB-UniRule"/>
</dbReference>
<dbReference type="GO" id="GO:0000731">
    <property type="term" value="P:DNA synthesis involved in DNA repair"/>
    <property type="evidence" value="ECO:0007669"/>
    <property type="project" value="TreeGrafter"/>
</dbReference>
<keyword evidence="6" id="KW-0234">DNA repair</keyword>
<evidence type="ECO:0000256" key="6">
    <source>
        <dbReference type="HAMAP-Rule" id="MF_00365"/>
    </source>
</evidence>
<dbReference type="AlphaFoldDB" id="A0A963YX94"/>
<dbReference type="GO" id="GO:0009432">
    <property type="term" value="P:SOS response"/>
    <property type="evidence" value="ECO:0007669"/>
    <property type="project" value="UniProtKB-UniRule"/>
</dbReference>
<dbReference type="InterPro" id="IPR001238">
    <property type="entry name" value="DNA-binding_RecF"/>
</dbReference>
<accession>A0A963YX94</accession>